<comment type="caution">
    <text evidence="1">The sequence shown here is derived from an EMBL/GenBank/DDBJ whole genome shotgun (WGS) entry which is preliminary data.</text>
</comment>
<dbReference type="Proteomes" id="UP000036987">
    <property type="component" value="Unassembled WGS sequence"/>
</dbReference>
<dbReference type="AlphaFoldDB" id="A0A0K9PEN0"/>
<protein>
    <submittedName>
        <fullName evidence="1">Uncharacterized protein</fullName>
    </submittedName>
</protein>
<organism evidence="1 2">
    <name type="scientific">Zostera marina</name>
    <name type="common">Eelgrass</name>
    <dbReference type="NCBI Taxonomy" id="29655"/>
    <lineage>
        <taxon>Eukaryota</taxon>
        <taxon>Viridiplantae</taxon>
        <taxon>Streptophyta</taxon>
        <taxon>Embryophyta</taxon>
        <taxon>Tracheophyta</taxon>
        <taxon>Spermatophyta</taxon>
        <taxon>Magnoliopsida</taxon>
        <taxon>Liliopsida</taxon>
        <taxon>Zosteraceae</taxon>
        <taxon>Zostera</taxon>
    </lineage>
</organism>
<name>A0A0K9PEN0_ZOSMR</name>
<dbReference type="EMBL" id="LFYR01000914">
    <property type="protein sequence ID" value="KMZ67429.1"/>
    <property type="molecule type" value="Genomic_DNA"/>
</dbReference>
<gene>
    <name evidence="1" type="ORF">ZOSMA_269G00200</name>
</gene>
<evidence type="ECO:0000313" key="2">
    <source>
        <dbReference type="Proteomes" id="UP000036987"/>
    </source>
</evidence>
<sequence>MIEGQICSKFASKDWAFSTSKKLDRFYPRLGKVSVQICFQRLGIFCFKGIRRTIFFSRRDGSKSGESVDRFCSSVLRITCNSCDPTNNVHNNLSLSKSSD</sequence>
<accession>A0A0K9PEN0</accession>
<keyword evidence="2" id="KW-1185">Reference proteome</keyword>
<reference evidence="2" key="1">
    <citation type="journal article" date="2016" name="Nature">
        <title>The genome of the seagrass Zostera marina reveals angiosperm adaptation to the sea.</title>
        <authorList>
            <person name="Olsen J.L."/>
            <person name="Rouze P."/>
            <person name="Verhelst B."/>
            <person name="Lin Y.-C."/>
            <person name="Bayer T."/>
            <person name="Collen J."/>
            <person name="Dattolo E."/>
            <person name="De Paoli E."/>
            <person name="Dittami S."/>
            <person name="Maumus F."/>
            <person name="Michel G."/>
            <person name="Kersting A."/>
            <person name="Lauritano C."/>
            <person name="Lohaus R."/>
            <person name="Toepel M."/>
            <person name="Tonon T."/>
            <person name="Vanneste K."/>
            <person name="Amirebrahimi M."/>
            <person name="Brakel J."/>
            <person name="Bostroem C."/>
            <person name="Chovatia M."/>
            <person name="Grimwood J."/>
            <person name="Jenkins J.W."/>
            <person name="Jueterbock A."/>
            <person name="Mraz A."/>
            <person name="Stam W.T."/>
            <person name="Tice H."/>
            <person name="Bornberg-Bauer E."/>
            <person name="Green P.J."/>
            <person name="Pearson G.A."/>
            <person name="Procaccini G."/>
            <person name="Duarte C.M."/>
            <person name="Schmutz J."/>
            <person name="Reusch T.B.H."/>
            <person name="Van de Peer Y."/>
        </authorList>
    </citation>
    <scope>NUCLEOTIDE SEQUENCE [LARGE SCALE GENOMIC DNA]</scope>
    <source>
        <strain evidence="2">cv. Finnish</strain>
    </source>
</reference>
<evidence type="ECO:0000313" key="1">
    <source>
        <dbReference type="EMBL" id="KMZ67429.1"/>
    </source>
</evidence>
<proteinExistence type="predicted"/>